<sequence>MDRSVDPPKVLVRTAINNLSLGLAMVNEMIALRNGLTAQMILMAAVPQELVSPPQQSIANVSMKLPLNRHQWLHQNTLLPNQLTQKMAVALWISKIVMGLGAGQHVVNVRAAIKTLM</sequence>
<dbReference type="EMBL" id="HBGO01017314">
    <property type="protein sequence ID" value="CAD9338894.1"/>
    <property type="molecule type" value="Transcribed_RNA"/>
</dbReference>
<name>A0A7S1ZHI7_TRICV</name>
<gene>
    <name evidence="1" type="ORF">OSIN01602_LOCUS9878</name>
</gene>
<reference evidence="1" key="1">
    <citation type="submission" date="2021-01" db="EMBL/GenBank/DDBJ databases">
        <authorList>
            <person name="Corre E."/>
            <person name="Pelletier E."/>
            <person name="Niang G."/>
            <person name="Scheremetjew M."/>
            <person name="Finn R."/>
            <person name="Kale V."/>
            <person name="Holt S."/>
            <person name="Cochrane G."/>
            <person name="Meng A."/>
            <person name="Brown T."/>
            <person name="Cohen L."/>
        </authorList>
    </citation>
    <scope>NUCLEOTIDE SEQUENCE</scope>
    <source>
        <strain evidence="1">Grunow 1884</strain>
    </source>
</reference>
<protein>
    <submittedName>
        <fullName evidence="1">Uncharacterized protein</fullName>
    </submittedName>
</protein>
<accession>A0A7S1ZHI7</accession>
<dbReference type="AlphaFoldDB" id="A0A7S1ZHI7"/>
<organism evidence="1">
    <name type="scientific">Trieres chinensis</name>
    <name type="common">Marine centric diatom</name>
    <name type="synonym">Odontella sinensis</name>
    <dbReference type="NCBI Taxonomy" id="1514140"/>
    <lineage>
        <taxon>Eukaryota</taxon>
        <taxon>Sar</taxon>
        <taxon>Stramenopiles</taxon>
        <taxon>Ochrophyta</taxon>
        <taxon>Bacillariophyta</taxon>
        <taxon>Mediophyceae</taxon>
        <taxon>Biddulphiophycidae</taxon>
        <taxon>Eupodiscales</taxon>
        <taxon>Parodontellaceae</taxon>
        <taxon>Trieres</taxon>
    </lineage>
</organism>
<evidence type="ECO:0000313" key="1">
    <source>
        <dbReference type="EMBL" id="CAD9338894.1"/>
    </source>
</evidence>
<proteinExistence type="predicted"/>